<reference evidence="5 6" key="1">
    <citation type="journal article" date="2018" name="Front. Plant Sci.">
        <title>Red Clover (Trifolium pratense) and Zigzag Clover (T. medium) - A Picture of Genomic Similarities and Differences.</title>
        <authorList>
            <person name="Dluhosova J."/>
            <person name="Istvanek J."/>
            <person name="Nedelnik J."/>
            <person name="Repkova J."/>
        </authorList>
    </citation>
    <scope>NUCLEOTIDE SEQUENCE [LARGE SCALE GENOMIC DNA]</scope>
    <source>
        <strain evidence="6">cv. 10/8</strain>
        <tissue evidence="5">Leaf</tissue>
    </source>
</reference>
<keyword evidence="6" id="KW-1185">Reference proteome</keyword>
<dbReference type="AlphaFoldDB" id="A0A392MFC1"/>
<evidence type="ECO:0000256" key="2">
    <source>
        <dbReference type="ARBA" id="ARBA00006801"/>
    </source>
</evidence>
<keyword evidence="3" id="KW-0479">Metal-binding</keyword>
<dbReference type="GO" id="GO:0006357">
    <property type="term" value="P:regulation of transcription by RNA polymerase II"/>
    <property type="evidence" value="ECO:0007669"/>
    <property type="project" value="TreeGrafter"/>
</dbReference>
<dbReference type="GO" id="GO:0003712">
    <property type="term" value="F:transcription coregulator activity"/>
    <property type="evidence" value="ECO:0007669"/>
    <property type="project" value="TreeGrafter"/>
</dbReference>
<comment type="similarity">
    <text evidence="2">Belongs to the JARID1 histone demethylase family.</text>
</comment>
<dbReference type="GO" id="GO:0031490">
    <property type="term" value="F:chromatin DNA binding"/>
    <property type="evidence" value="ECO:0007669"/>
    <property type="project" value="TreeGrafter"/>
</dbReference>
<dbReference type="EMBL" id="LXQA010009913">
    <property type="protein sequence ID" value="MCH86200.1"/>
    <property type="molecule type" value="Genomic_DNA"/>
</dbReference>
<evidence type="ECO:0000256" key="3">
    <source>
        <dbReference type="ARBA" id="ARBA00022723"/>
    </source>
</evidence>
<dbReference type="Proteomes" id="UP000265520">
    <property type="component" value="Unassembled WGS sequence"/>
</dbReference>
<keyword evidence="5" id="KW-0808">Transferase</keyword>
<keyword evidence="5" id="KW-0489">Methyltransferase</keyword>
<dbReference type="PANTHER" id="PTHR12549:SF11">
    <property type="entry name" value="LYSINE-SPECIFIC DEMETHYLASE JMJ25"/>
    <property type="match status" value="1"/>
</dbReference>
<dbReference type="GO" id="GO:0046872">
    <property type="term" value="F:metal ion binding"/>
    <property type="evidence" value="ECO:0007669"/>
    <property type="project" value="UniProtKB-KW"/>
</dbReference>
<feature type="non-terminal residue" evidence="5">
    <location>
        <position position="1"/>
    </location>
</feature>
<dbReference type="GO" id="GO:0008168">
    <property type="term" value="F:methyltransferase activity"/>
    <property type="evidence" value="ECO:0007669"/>
    <property type="project" value="UniProtKB-KW"/>
</dbReference>
<dbReference type="GO" id="GO:0000118">
    <property type="term" value="C:histone deacetylase complex"/>
    <property type="evidence" value="ECO:0007669"/>
    <property type="project" value="TreeGrafter"/>
</dbReference>
<name>A0A392MFC1_9FABA</name>
<dbReference type="PANTHER" id="PTHR12549">
    <property type="entry name" value="JMJC DOMAIN-CONTAINING HISTONE DEMETHYLATION PROTEIN"/>
    <property type="match status" value="1"/>
</dbReference>
<comment type="subcellular location">
    <subcellularLocation>
        <location evidence="1">Nucleus</location>
    </subcellularLocation>
</comment>
<organism evidence="5 6">
    <name type="scientific">Trifolium medium</name>
    <dbReference type="NCBI Taxonomy" id="97028"/>
    <lineage>
        <taxon>Eukaryota</taxon>
        <taxon>Viridiplantae</taxon>
        <taxon>Streptophyta</taxon>
        <taxon>Embryophyta</taxon>
        <taxon>Tracheophyta</taxon>
        <taxon>Spermatophyta</taxon>
        <taxon>Magnoliopsida</taxon>
        <taxon>eudicotyledons</taxon>
        <taxon>Gunneridae</taxon>
        <taxon>Pentapetalae</taxon>
        <taxon>rosids</taxon>
        <taxon>fabids</taxon>
        <taxon>Fabales</taxon>
        <taxon>Fabaceae</taxon>
        <taxon>Papilionoideae</taxon>
        <taxon>50 kb inversion clade</taxon>
        <taxon>NPAAA clade</taxon>
        <taxon>Hologalegina</taxon>
        <taxon>IRL clade</taxon>
        <taxon>Trifolieae</taxon>
        <taxon>Trifolium</taxon>
    </lineage>
</organism>
<comment type="caution">
    <text evidence="5">The sequence shown here is derived from an EMBL/GenBank/DDBJ whole genome shotgun (WGS) entry which is preliminary data.</text>
</comment>
<protein>
    <submittedName>
        <fullName evidence="5">Lysine-specific demethylase 3B</fullName>
    </submittedName>
</protein>
<proteinExistence type="inferred from homology"/>
<dbReference type="GO" id="GO:0032259">
    <property type="term" value="P:methylation"/>
    <property type="evidence" value="ECO:0007669"/>
    <property type="project" value="UniProtKB-KW"/>
</dbReference>
<evidence type="ECO:0000313" key="5">
    <source>
        <dbReference type="EMBL" id="MCH86200.1"/>
    </source>
</evidence>
<evidence type="ECO:0000313" key="6">
    <source>
        <dbReference type="Proteomes" id="UP000265520"/>
    </source>
</evidence>
<evidence type="ECO:0000256" key="1">
    <source>
        <dbReference type="ARBA" id="ARBA00004123"/>
    </source>
</evidence>
<dbReference type="InterPro" id="IPR045109">
    <property type="entry name" value="LSDs-like"/>
</dbReference>
<dbReference type="GO" id="GO:0000785">
    <property type="term" value="C:chromatin"/>
    <property type="evidence" value="ECO:0007669"/>
    <property type="project" value="TreeGrafter"/>
</dbReference>
<dbReference type="Gene3D" id="2.60.120.650">
    <property type="entry name" value="Cupin"/>
    <property type="match status" value="1"/>
</dbReference>
<sequence length="68" mass="7797">SCAKVALDFVSPENVCECIRLTEEIRKLPVNHSSAEDNLEVKKMIIHAMLDVVKKLDKERFEETKVLL</sequence>
<dbReference type="GO" id="GO:0032454">
    <property type="term" value="F:histone H3K9 demethylase activity"/>
    <property type="evidence" value="ECO:0007669"/>
    <property type="project" value="InterPro"/>
</dbReference>
<keyword evidence="4" id="KW-0539">Nucleus</keyword>
<gene>
    <name evidence="5" type="ORF">A2U01_0007054</name>
</gene>
<accession>A0A392MFC1</accession>
<evidence type="ECO:0000256" key="4">
    <source>
        <dbReference type="ARBA" id="ARBA00023242"/>
    </source>
</evidence>